<keyword evidence="8" id="KW-0472">Membrane</keyword>
<evidence type="ECO:0000256" key="5">
    <source>
        <dbReference type="ARBA" id="ARBA00022840"/>
    </source>
</evidence>
<dbReference type="SMART" id="SM00382">
    <property type="entry name" value="AAA"/>
    <property type="match status" value="1"/>
</dbReference>
<dbReference type="KEGG" id="tem:JW646_06785"/>
<evidence type="ECO:0000256" key="8">
    <source>
        <dbReference type="ARBA" id="ARBA00023136"/>
    </source>
</evidence>
<organism evidence="10 11">
    <name type="scientific">Terrisporobacter hibernicus</name>
    <dbReference type="NCBI Taxonomy" id="2813371"/>
    <lineage>
        <taxon>Bacteria</taxon>
        <taxon>Bacillati</taxon>
        <taxon>Bacillota</taxon>
        <taxon>Clostridia</taxon>
        <taxon>Peptostreptococcales</taxon>
        <taxon>Peptostreptococcaceae</taxon>
        <taxon>Terrisporobacter</taxon>
    </lineage>
</organism>
<gene>
    <name evidence="10" type="ORF">JW646_06785</name>
</gene>
<keyword evidence="3" id="KW-1003">Cell membrane</keyword>
<dbReference type="InterPro" id="IPR017871">
    <property type="entry name" value="ABC_transporter-like_CS"/>
</dbReference>
<keyword evidence="5 10" id="KW-0067">ATP-binding</keyword>
<evidence type="ECO:0000313" key="11">
    <source>
        <dbReference type="Proteomes" id="UP001198983"/>
    </source>
</evidence>
<dbReference type="InterPro" id="IPR027417">
    <property type="entry name" value="P-loop_NTPase"/>
</dbReference>
<dbReference type="Proteomes" id="UP001198983">
    <property type="component" value="Chromosome"/>
</dbReference>
<evidence type="ECO:0000256" key="3">
    <source>
        <dbReference type="ARBA" id="ARBA00022475"/>
    </source>
</evidence>
<keyword evidence="7" id="KW-0029">Amino-acid transport</keyword>
<evidence type="ECO:0000256" key="1">
    <source>
        <dbReference type="ARBA" id="ARBA00005417"/>
    </source>
</evidence>
<protein>
    <submittedName>
        <fullName evidence="10">Methionine ABC transporter ATP-binding protein</fullName>
    </submittedName>
</protein>
<dbReference type="InterPro" id="IPR003439">
    <property type="entry name" value="ABC_transporter-like_ATP-bd"/>
</dbReference>
<dbReference type="Gene3D" id="3.40.50.300">
    <property type="entry name" value="P-loop containing nucleotide triphosphate hydrolases"/>
    <property type="match status" value="1"/>
</dbReference>
<keyword evidence="11" id="KW-1185">Reference proteome</keyword>
<dbReference type="PROSITE" id="PS00211">
    <property type="entry name" value="ABC_TRANSPORTER_1"/>
    <property type="match status" value="1"/>
</dbReference>
<dbReference type="Pfam" id="PF00005">
    <property type="entry name" value="ABC_tran"/>
    <property type="match status" value="1"/>
</dbReference>
<dbReference type="RefSeq" id="WP_148557174.1">
    <property type="nucleotide sequence ID" value="NZ_CP081135.1"/>
</dbReference>
<dbReference type="InterPro" id="IPR050086">
    <property type="entry name" value="MetN_ABC_transporter-like"/>
</dbReference>
<dbReference type="AlphaFoldDB" id="A0AAX2ZNI5"/>
<evidence type="ECO:0000256" key="7">
    <source>
        <dbReference type="ARBA" id="ARBA00022970"/>
    </source>
</evidence>
<dbReference type="PANTHER" id="PTHR43166">
    <property type="entry name" value="AMINO ACID IMPORT ATP-BINDING PROTEIN"/>
    <property type="match status" value="1"/>
</dbReference>
<reference evidence="10 11" key="1">
    <citation type="journal article" date="2023" name="Int. J. Syst. Evol. Microbiol.">
        <title>Terrisporobacter hibernicus sp. nov., isolated from bovine faeces in Northern Ireland.</title>
        <authorList>
            <person name="Mitchell M."/>
            <person name="Nguyen S.V."/>
            <person name="Connor M."/>
            <person name="Fairley D.J."/>
            <person name="Donoghue O."/>
            <person name="Marshall H."/>
            <person name="Koolman L."/>
            <person name="McMullan G."/>
            <person name="Schaffer K.E."/>
            <person name="McGrath J.W."/>
            <person name="Fanning S."/>
        </authorList>
    </citation>
    <scope>NUCLEOTIDE SEQUENCE [LARGE SCALE GENOMIC DNA]</scope>
    <source>
        <strain evidence="10 11">MCA3</strain>
    </source>
</reference>
<dbReference type="SUPFAM" id="SSF52540">
    <property type="entry name" value="P-loop containing nucleoside triphosphate hydrolases"/>
    <property type="match status" value="1"/>
</dbReference>
<proteinExistence type="inferred from homology"/>
<keyword evidence="4" id="KW-0547">Nucleotide-binding</keyword>
<evidence type="ECO:0000313" key="10">
    <source>
        <dbReference type="EMBL" id="UEL49147.1"/>
    </source>
</evidence>
<dbReference type="GO" id="GO:0005524">
    <property type="term" value="F:ATP binding"/>
    <property type="evidence" value="ECO:0007669"/>
    <property type="project" value="UniProtKB-KW"/>
</dbReference>
<feature type="domain" description="ABC transporter" evidence="9">
    <location>
        <begin position="2"/>
        <end position="237"/>
    </location>
</feature>
<dbReference type="GO" id="GO:0006865">
    <property type="term" value="P:amino acid transport"/>
    <property type="evidence" value="ECO:0007669"/>
    <property type="project" value="UniProtKB-KW"/>
</dbReference>
<dbReference type="PROSITE" id="PS50893">
    <property type="entry name" value="ABC_TRANSPORTER_2"/>
    <property type="match status" value="1"/>
</dbReference>
<dbReference type="PANTHER" id="PTHR43166:SF30">
    <property type="entry name" value="METHIONINE IMPORT ATP-BINDING PROTEIN METN"/>
    <property type="match status" value="1"/>
</dbReference>
<evidence type="ECO:0000259" key="9">
    <source>
        <dbReference type="PROSITE" id="PS50893"/>
    </source>
</evidence>
<evidence type="ECO:0000256" key="2">
    <source>
        <dbReference type="ARBA" id="ARBA00022448"/>
    </source>
</evidence>
<evidence type="ECO:0000256" key="6">
    <source>
        <dbReference type="ARBA" id="ARBA00022967"/>
    </source>
</evidence>
<name>A0AAX2ZNI5_9FIRM</name>
<sequence>MIEIKKLNKSYGEHKVLEDINLTVNEGEVYGFIGSSGVGKSTLLDCINGLEEYQTGSITVGDVKVENLCEEDLRKLRKNMGMIFQNFSLLKRKNVYKNIALPMECWGYSKEEIDKKVKSLASLVGLSDKLYVRPDKLSGGQKQRVAIARALALEPKYLLCDECTSALDPRTTLSILELLKNINKNLGITIIIVTHEMKVVKYICDRVAILADGKIAEQGYVEELFTNKSYTLKKLLGEEDIDFDSEFLSLKLDKKQKVLVEKFLKSQKISYSIEGEESHVY</sequence>
<accession>A0AAX2ZNI5</accession>
<comment type="similarity">
    <text evidence="1">Belongs to the ABC transporter superfamily.</text>
</comment>
<dbReference type="InterPro" id="IPR003593">
    <property type="entry name" value="AAA+_ATPase"/>
</dbReference>
<dbReference type="EMBL" id="CP081135">
    <property type="protein sequence ID" value="UEL49147.1"/>
    <property type="molecule type" value="Genomic_DNA"/>
</dbReference>
<dbReference type="FunFam" id="3.40.50.300:FF:000056">
    <property type="entry name" value="Cell division ATP-binding protein FtsE"/>
    <property type="match status" value="1"/>
</dbReference>
<dbReference type="GO" id="GO:0016887">
    <property type="term" value="F:ATP hydrolysis activity"/>
    <property type="evidence" value="ECO:0007669"/>
    <property type="project" value="InterPro"/>
</dbReference>
<keyword evidence="2" id="KW-0813">Transport</keyword>
<evidence type="ECO:0000256" key="4">
    <source>
        <dbReference type="ARBA" id="ARBA00022741"/>
    </source>
</evidence>
<dbReference type="GO" id="GO:0005886">
    <property type="term" value="C:plasma membrane"/>
    <property type="evidence" value="ECO:0007669"/>
    <property type="project" value="UniProtKB-ARBA"/>
</dbReference>
<keyword evidence="6" id="KW-1278">Translocase</keyword>